<dbReference type="AlphaFoldDB" id="A0A0F8XFG2"/>
<sequence>MQVVITKDQLTGAPGGGPCSPFYLDSPEWDEEREALVYENWERTIERLSSSTPRLAHLSWLVSRSLVPMTRMEFLELRRDSREIRSEADAKAKAKKEAVR</sequence>
<evidence type="ECO:0000256" key="1">
    <source>
        <dbReference type="SAM" id="MobiDB-lite"/>
    </source>
</evidence>
<comment type="caution">
    <text evidence="2">The sequence shown here is derived from an EMBL/GenBank/DDBJ whole genome shotgun (WGS) entry which is preliminary data.</text>
</comment>
<accession>A0A0F8XFG2</accession>
<reference evidence="2" key="1">
    <citation type="journal article" date="2015" name="Nature">
        <title>Complex archaea that bridge the gap between prokaryotes and eukaryotes.</title>
        <authorList>
            <person name="Spang A."/>
            <person name="Saw J.H."/>
            <person name="Jorgensen S.L."/>
            <person name="Zaremba-Niedzwiedzka K."/>
            <person name="Martijn J."/>
            <person name="Lind A.E."/>
            <person name="van Eijk R."/>
            <person name="Schleper C."/>
            <person name="Guy L."/>
            <person name="Ettema T.J."/>
        </authorList>
    </citation>
    <scope>NUCLEOTIDE SEQUENCE</scope>
</reference>
<dbReference type="EMBL" id="LAZR01063318">
    <property type="protein sequence ID" value="KKK59730.1"/>
    <property type="molecule type" value="Genomic_DNA"/>
</dbReference>
<proteinExistence type="predicted"/>
<name>A0A0F8XFG2_9ZZZZ</name>
<gene>
    <name evidence="2" type="ORF">LCGC14_3031460</name>
</gene>
<organism evidence="2">
    <name type="scientific">marine sediment metagenome</name>
    <dbReference type="NCBI Taxonomy" id="412755"/>
    <lineage>
        <taxon>unclassified sequences</taxon>
        <taxon>metagenomes</taxon>
        <taxon>ecological metagenomes</taxon>
    </lineage>
</organism>
<protein>
    <submittedName>
        <fullName evidence="2">Uncharacterized protein</fullName>
    </submittedName>
</protein>
<evidence type="ECO:0000313" key="2">
    <source>
        <dbReference type="EMBL" id="KKK59730.1"/>
    </source>
</evidence>
<feature type="region of interest" description="Disordered" evidence="1">
    <location>
        <begin position="1"/>
        <end position="22"/>
    </location>
</feature>